<dbReference type="RefSeq" id="XP_042927634.1">
    <property type="nucleotide sequence ID" value="XM_043060000.1"/>
</dbReference>
<proteinExistence type="inferred from homology"/>
<accession>A0A2K3E3F1</accession>
<evidence type="ECO:0000256" key="4">
    <source>
        <dbReference type="ARBA" id="ARBA00022968"/>
    </source>
</evidence>
<keyword evidence="9" id="KW-1185">Reference proteome</keyword>
<dbReference type="EMBL" id="CM008963">
    <property type="protein sequence ID" value="PNW87314.1"/>
    <property type="molecule type" value="Genomic_DNA"/>
</dbReference>
<organism evidence="8 9">
    <name type="scientific">Chlamydomonas reinhardtii</name>
    <name type="common">Chlamydomonas smithii</name>
    <dbReference type="NCBI Taxonomy" id="3055"/>
    <lineage>
        <taxon>Eukaryota</taxon>
        <taxon>Viridiplantae</taxon>
        <taxon>Chlorophyta</taxon>
        <taxon>core chlorophytes</taxon>
        <taxon>Chlorophyceae</taxon>
        <taxon>CS clade</taxon>
        <taxon>Chlamydomonadales</taxon>
        <taxon>Chlamydomonadaceae</taxon>
        <taxon>Chlamydomonas</taxon>
    </lineage>
</organism>
<dbReference type="InParanoid" id="A0A2K3E3F1"/>
<feature type="compositionally biased region" description="Gly residues" evidence="7">
    <location>
        <begin position="291"/>
        <end position="301"/>
    </location>
</feature>
<dbReference type="Proteomes" id="UP000006906">
    <property type="component" value="Chromosome 2"/>
</dbReference>
<dbReference type="OrthoDB" id="541243at2759"/>
<dbReference type="GO" id="GO:0016020">
    <property type="term" value="C:membrane"/>
    <property type="evidence" value="ECO:0007669"/>
    <property type="project" value="UniProtKB-SubCell"/>
</dbReference>
<dbReference type="InterPro" id="IPR026050">
    <property type="entry name" value="C1GALT1/C1GALT1_chp1"/>
</dbReference>
<evidence type="ECO:0000256" key="5">
    <source>
        <dbReference type="ARBA" id="ARBA00022989"/>
    </source>
</evidence>
<gene>
    <name evidence="8" type="ORF">CHLRE_02g117600v5</name>
</gene>
<evidence type="ECO:0000256" key="6">
    <source>
        <dbReference type="ARBA" id="ARBA00023136"/>
    </source>
</evidence>
<evidence type="ECO:0000256" key="1">
    <source>
        <dbReference type="ARBA" id="ARBA00004606"/>
    </source>
</evidence>
<keyword evidence="4" id="KW-0735">Signal-anchor</keyword>
<comment type="subcellular location">
    <subcellularLocation>
        <location evidence="1">Membrane</location>
        <topology evidence="1">Single-pass type II membrane protein</topology>
    </subcellularLocation>
</comment>
<feature type="region of interest" description="Disordered" evidence="7">
    <location>
        <begin position="279"/>
        <end position="313"/>
    </location>
</feature>
<sequence>MGVSTHIVVDDLVRLDALRAAGSRHNETFSALPDLPGMPTSMRHVLAPLLAHTATGGRYKWMLLGDDDTLFSLPAVRGLLREMRLPHTEPIAISDFLVHCRFEQSAKLDVAGGGRRYTAPATRDTRCPAAAPSTQTAAASSSNSTPLITTPTTPVPCMLPPASRRPPRFRPHPDCPPEGRTSFYGGTGVILSLGLMQHLARRSLHAQAALGPDSLSSAAAAAAAEAAAADADTSFYAVAMSNYSPAGDVLMSEAWRRAGIGFTPPPPLPYQLAVHRTAQQQPCVAPRPDGDGGGGGGGSAGTAGRPTPPAVVPPQCRRFGSLVGFNDEASPEAMVQRHRLAAEAAPEAFRGVVSAHLRQRRANTTAFLAAMRELGALLAAGGAAAAAGGAGGPR</sequence>
<feature type="compositionally biased region" description="Low complexity" evidence="7">
    <location>
        <begin position="128"/>
        <end position="152"/>
    </location>
</feature>
<dbReference type="KEGG" id="cre:CHLRE_02g117600v5"/>
<evidence type="ECO:0000313" key="8">
    <source>
        <dbReference type="EMBL" id="PNW87314.1"/>
    </source>
</evidence>
<evidence type="ECO:0000256" key="7">
    <source>
        <dbReference type="SAM" id="MobiDB-lite"/>
    </source>
</evidence>
<keyword evidence="6" id="KW-0472">Membrane</keyword>
<protein>
    <submittedName>
        <fullName evidence="8">Uncharacterized protein</fullName>
    </submittedName>
</protein>
<dbReference type="ExpressionAtlas" id="A0A2K3E3F1">
    <property type="expression patterns" value="differential"/>
</dbReference>
<dbReference type="Gramene" id="PNW87314">
    <property type="protein sequence ID" value="PNW87314"/>
    <property type="gene ID" value="CHLRE_02g117600v5"/>
</dbReference>
<reference evidence="8 9" key="1">
    <citation type="journal article" date="2007" name="Science">
        <title>The Chlamydomonas genome reveals the evolution of key animal and plant functions.</title>
        <authorList>
            <person name="Merchant S.S."/>
            <person name="Prochnik S.E."/>
            <person name="Vallon O."/>
            <person name="Harris E.H."/>
            <person name="Karpowicz S.J."/>
            <person name="Witman G.B."/>
            <person name="Terry A."/>
            <person name="Salamov A."/>
            <person name="Fritz-Laylin L.K."/>
            <person name="Marechal-Drouard L."/>
            <person name="Marshall W.F."/>
            <person name="Qu L.H."/>
            <person name="Nelson D.R."/>
            <person name="Sanderfoot A.A."/>
            <person name="Spalding M.H."/>
            <person name="Kapitonov V.V."/>
            <person name="Ren Q."/>
            <person name="Ferris P."/>
            <person name="Lindquist E."/>
            <person name="Shapiro H."/>
            <person name="Lucas S.M."/>
            <person name="Grimwood J."/>
            <person name="Schmutz J."/>
            <person name="Cardol P."/>
            <person name="Cerutti H."/>
            <person name="Chanfreau G."/>
            <person name="Chen C.L."/>
            <person name="Cognat V."/>
            <person name="Croft M.T."/>
            <person name="Dent R."/>
            <person name="Dutcher S."/>
            <person name="Fernandez E."/>
            <person name="Fukuzawa H."/>
            <person name="Gonzalez-Ballester D."/>
            <person name="Gonzalez-Halphen D."/>
            <person name="Hallmann A."/>
            <person name="Hanikenne M."/>
            <person name="Hippler M."/>
            <person name="Inwood W."/>
            <person name="Jabbari K."/>
            <person name="Kalanon M."/>
            <person name="Kuras R."/>
            <person name="Lefebvre P.A."/>
            <person name="Lemaire S.D."/>
            <person name="Lobanov A.V."/>
            <person name="Lohr M."/>
            <person name="Manuell A."/>
            <person name="Meier I."/>
            <person name="Mets L."/>
            <person name="Mittag M."/>
            <person name="Mittelmeier T."/>
            <person name="Moroney J.V."/>
            <person name="Moseley J."/>
            <person name="Napoli C."/>
            <person name="Nedelcu A.M."/>
            <person name="Niyogi K."/>
            <person name="Novoselov S.V."/>
            <person name="Paulsen I.T."/>
            <person name="Pazour G."/>
            <person name="Purton S."/>
            <person name="Ral J.P."/>
            <person name="Riano-Pachon D.M."/>
            <person name="Riekhof W."/>
            <person name="Rymarquis L."/>
            <person name="Schroda M."/>
            <person name="Stern D."/>
            <person name="Umen J."/>
            <person name="Willows R."/>
            <person name="Wilson N."/>
            <person name="Zimmer S.L."/>
            <person name="Allmer J."/>
            <person name="Balk J."/>
            <person name="Bisova K."/>
            <person name="Chen C.J."/>
            <person name="Elias M."/>
            <person name="Gendler K."/>
            <person name="Hauser C."/>
            <person name="Lamb M.R."/>
            <person name="Ledford H."/>
            <person name="Long J.C."/>
            <person name="Minagawa J."/>
            <person name="Page M.D."/>
            <person name="Pan J."/>
            <person name="Pootakham W."/>
            <person name="Roje S."/>
            <person name="Rose A."/>
            <person name="Stahlberg E."/>
            <person name="Terauchi A.M."/>
            <person name="Yang P."/>
            <person name="Ball S."/>
            <person name="Bowler C."/>
            <person name="Dieckmann C.L."/>
            <person name="Gladyshev V.N."/>
            <person name="Green P."/>
            <person name="Jorgensen R."/>
            <person name="Mayfield S."/>
            <person name="Mueller-Roeber B."/>
            <person name="Rajamani S."/>
            <person name="Sayre R.T."/>
            <person name="Brokstein P."/>
            <person name="Dubchak I."/>
            <person name="Goodstein D."/>
            <person name="Hornick L."/>
            <person name="Huang Y.W."/>
            <person name="Jhaveri J."/>
            <person name="Luo Y."/>
            <person name="Martinez D."/>
            <person name="Ngau W.C."/>
            <person name="Otillar B."/>
            <person name="Poliakov A."/>
            <person name="Porter A."/>
            <person name="Szajkowski L."/>
            <person name="Werner G."/>
            <person name="Zhou K."/>
            <person name="Grigoriev I.V."/>
            <person name="Rokhsar D.S."/>
            <person name="Grossman A.R."/>
        </authorList>
    </citation>
    <scope>NUCLEOTIDE SEQUENCE [LARGE SCALE GENOMIC DNA]</scope>
    <source>
        <strain evidence="9">CC-503</strain>
    </source>
</reference>
<dbReference type="PANTHER" id="PTHR23033">
    <property type="entry name" value="BETA1,3-GALACTOSYLTRANSFERASE"/>
    <property type="match status" value="1"/>
</dbReference>
<evidence type="ECO:0000256" key="3">
    <source>
        <dbReference type="ARBA" id="ARBA00022692"/>
    </source>
</evidence>
<dbReference type="AlphaFoldDB" id="A0A2K3E3F1"/>
<dbReference type="PANTHER" id="PTHR23033:SF50">
    <property type="entry name" value="HEXOSYLTRANSFERASE"/>
    <property type="match status" value="1"/>
</dbReference>
<feature type="region of interest" description="Disordered" evidence="7">
    <location>
        <begin position="117"/>
        <end position="170"/>
    </location>
</feature>
<dbReference type="GeneID" id="5727997"/>
<keyword evidence="5" id="KW-1133">Transmembrane helix</keyword>
<keyword evidence="3" id="KW-0812">Transmembrane</keyword>
<evidence type="ECO:0000256" key="2">
    <source>
        <dbReference type="ARBA" id="ARBA00006462"/>
    </source>
</evidence>
<name>A0A2K3E3F1_CHLRE</name>
<evidence type="ECO:0000313" key="9">
    <source>
        <dbReference type="Proteomes" id="UP000006906"/>
    </source>
</evidence>
<comment type="similarity">
    <text evidence="2">Belongs to the glycosyltransferase 31 family. Beta3-Gal-T subfamily.</text>
</comment>